<name>A0A0E4BPP4_9BRAD</name>
<keyword evidence="2" id="KW-0645">Protease</keyword>
<reference evidence="7 8" key="1">
    <citation type="submission" date="2014-11" db="EMBL/GenBank/DDBJ databases">
        <title>Symbiosis island explosion on the genome of extra-slow-growing strains of soybean bradyrhizobia with massive insertion sequences.</title>
        <authorList>
            <person name="Iida T."/>
            <person name="Minamisawa K."/>
        </authorList>
    </citation>
    <scope>NUCLEOTIDE SEQUENCE [LARGE SCALE GENOMIC DNA]</scope>
    <source>
        <strain evidence="7 8">NK6</strain>
    </source>
</reference>
<dbReference type="NCBIfam" id="TIGR00706">
    <property type="entry name" value="SppA_dom"/>
    <property type="match status" value="1"/>
</dbReference>
<dbReference type="InterPro" id="IPR047272">
    <property type="entry name" value="S49_SppA_C"/>
</dbReference>
<evidence type="ECO:0000256" key="3">
    <source>
        <dbReference type="ARBA" id="ARBA00022801"/>
    </source>
</evidence>
<sequence>MSLDSDIIVDRRRIRRKLTFWRVMAALIAIAAIAGFALIATPGARGTFAAAGSIARVQIDGLIRSDSDRTQALERLENSQAAAVIVHINSPGGTTAGSEQLYDSLVRLKAKKPLVVVVEGLAASGGYITAIASDHIIAQQSSLVGSIGVLFQYPNVTELLKTIGVKVEEVKSSPLKAAPNGFEPTSPEARAALDALVKDSYAWFKGLVKERRGMDDTQLEKVADGRVFTGRQAIDLKLIDQIGDEKTAVTWLVEQKGVKKGLSVRDYKLQSRFGDLPFLKTAAAVTLEALGLGSIAHQIGQTGVAQAVDRFGMDGMLALWQPAASN</sequence>
<protein>
    <submittedName>
        <fullName evidence="7">Proteinase IV</fullName>
    </submittedName>
</protein>
<evidence type="ECO:0000256" key="1">
    <source>
        <dbReference type="ARBA" id="ARBA00008683"/>
    </source>
</evidence>
<feature type="domain" description="Peptidase S49" evidence="6">
    <location>
        <begin position="108"/>
        <end position="259"/>
    </location>
</feature>
<proteinExistence type="inferred from homology"/>
<dbReference type="EMBL" id="AP014685">
    <property type="protein sequence ID" value="BAR56876.1"/>
    <property type="molecule type" value="Genomic_DNA"/>
</dbReference>
<dbReference type="InterPro" id="IPR029045">
    <property type="entry name" value="ClpP/crotonase-like_dom_sf"/>
</dbReference>
<evidence type="ECO:0000313" key="8">
    <source>
        <dbReference type="Proteomes" id="UP000063308"/>
    </source>
</evidence>
<dbReference type="InterPro" id="IPR004635">
    <property type="entry name" value="Pept_S49_SppA"/>
</dbReference>
<dbReference type="Gene3D" id="3.90.226.10">
    <property type="entry name" value="2-enoyl-CoA Hydratase, Chain A, domain 1"/>
    <property type="match status" value="1"/>
</dbReference>
<dbReference type="Proteomes" id="UP000063308">
    <property type="component" value="Chromosome"/>
</dbReference>
<evidence type="ECO:0000313" key="7">
    <source>
        <dbReference type="EMBL" id="BAR56876.1"/>
    </source>
</evidence>
<keyword evidence="5" id="KW-0472">Membrane</keyword>
<evidence type="ECO:0000256" key="2">
    <source>
        <dbReference type="ARBA" id="ARBA00022670"/>
    </source>
</evidence>
<organism evidence="7 8">
    <name type="scientific">Bradyrhizobium diazoefficiens</name>
    <dbReference type="NCBI Taxonomy" id="1355477"/>
    <lineage>
        <taxon>Bacteria</taxon>
        <taxon>Pseudomonadati</taxon>
        <taxon>Pseudomonadota</taxon>
        <taxon>Alphaproteobacteria</taxon>
        <taxon>Hyphomicrobiales</taxon>
        <taxon>Nitrobacteraceae</taxon>
        <taxon>Bradyrhizobium</taxon>
    </lineage>
</organism>
<gene>
    <name evidence="7" type="ORF">NK6_3700</name>
</gene>
<evidence type="ECO:0000256" key="5">
    <source>
        <dbReference type="SAM" id="Phobius"/>
    </source>
</evidence>
<evidence type="ECO:0000256" key="4">
    <source>
        <dbReference type="ARBA" id="ARBA00022825"/>
    </source>
</evidence>
<dbReference type="PANTHER" id="PTHR42987:SF6">
    <property type="entry name" value="PROTEINASE IV"/>
    <property type="match status" value="1"/>
</dbReference>
<keyword evidence="4" id="KW-0720">Serine protease</keyword>
<accession>A0A0E4BPP4</accession>
<dbReference type="InterPro" id="IPR002142">
    <property type="entry name" value="Peptidase_S49"/>
</dbReference>
<dbReference type="PANTHER" id="PTHR42987">
    <property type="entry name" value="PEPTIDASE S49"/>
    <property type="match status" value="1"/>
</dbReference>
<dbReference type="SUPFAM" id="SSF52096">
    <property type="entry name" value="ClpP/crotonase"/>
    <property type="match status" value="1"/>
</dbReference>
<dbReference type="GO" id="GO:0006508">
    <property type="term" value="P:proteolysis"/>
    <property type="evidence" value="ECO:0007669"/>
    <property type="project" value="UniProtKB-KW"/>
</dbReference>
<keyword evidence="3" id="KW-0378">Hydrolase</keyword>
<keyword evidence="5" id="KW-0812">Transmembrane</keyword>
<comment type="similarity">
    <text evidence="1">Belongs to the peptidase S49 family.</text>
</comment>
<keyword evidence="5" id="KW-1133">Transmembrane helix</keyword>
<dbReference type="AlphaFoldDB" id="A0A0E4BPP4"/>
<evidence type="ECO:0000259" key="6">
    <source>
        <dbReference type="Pfam" id="PF01343"/>
    </source>
</evidence>
<dbReference type="CDD" id="cd07023">
    <property type="entry name" value="S49_Sppa_N_C"/>
    <property type="match status" value="1"/>
</dbReference>
<dbReference type="GO" id="GO:0008236">
    <property type="term" value="F:serine-type peptidase activity"/>
    <property type="evidence" value="ECO:0007669"/>
    <property type="project" value="UniProtKB-KW"/>
</dbReference>
<dbReference type="Pfam" id="PF01343">
    <property type="entry name" value="Peptidase_S49"/>
    <property type="match status" value="1"/>
</dbReference>
<feature type="transmembrane region" description="Helical" evidence="5">
    <location>
        <begin position="20"/>
        <end position="40"/>
    </location>
</feature>
<dbReference type="RefSeq" id="WP_028172493.1">
    <property type="nucleotide sequence ID" value="NZ_AXAX01000004.1"/>
</dbReference>